<evidence type="ECO:0000256" key="1">
    <source>
        <dbReference type="SAM" id="Phobius"/>
    </source>
</evidence>
<name>A0A165DCY8_9APHY</name>
<evidence type="ECO:0000313" key="2">
    <source>
        <dbReference type="EMBL" id="KZT04594.1"/>
    </source>
</evidence>
<dbReference type="GeneID" id="63818880"/>
<evidence type="ECO:0000313" key="3">
    <source>
        <dbReference type="Proteomes" id="UP000076871"/>
    </source>
</evidence>
<dbReference type="EMBL" id="KV427635">
    <property type="protein sequence ID" value="KZT04594.1"/>
    <property type="molecule type" value="Genomic_DNA"/>
</dbReference>
<organism evidence="2 3">
    <name type="scientific">Laetiporus sulphureus 93-53</name>
    <dbReference type="NCBI Taxonomy" id="1314785"/>
    <lineage>
        <taxon>Eukaryota</taxon>
        <taxon>Fungi</taxon>
        <taxon>Dikarya</taxon>
        <taxon>Basidiomycota</taxon>
        <taxon>Agaricomycotina</taxon>
        <taxon>Agaricomycetes</taxon>
        <taxon>Polyporales</taxon>
        <taxon>Laetiporus</taxon>
    </lineage>
</organism>
<keyword evidence="3" id="KW-1185">Reference proteome</keyword>
<keyword evidence="1" id="KW-0472">Membrane</keyword>
<feature type="transmembrane region" description="Helical" evidence="1">
    <location>
        <begin position="61"/>
        <end position="80"/>
    </location>
</feature>
<dbReference type="AlphaFoldDB" id="A0A165DCY8"/>
<keyword evidence="1" id="KW-1133">Transmembrane helix</keyword>
<sequence>MTSRVFEMLGTGCCGAGGYRDISKHPKITRRTVMIDREKLDSMEGLLSKTVKTWKALDMRYAHLLGALAAACSVVTPKFAMFTSRLQDYRA</sequence>
<dbReference type="Proteomes" id="UP000076871">
    <property type="component" value="Unassembled WGS sequence"/>
</dbReference>
<gene>
    <name evidence="2" type="ORF">LAESUDRAFT_287767</name>
</gene>
<dbReference type="RefSeq" id="XP_040762334.1">
    <property type="nucleotide sequence ID" value="XM_040901849.1"/>
</dbReference>
<accession>A0A165DCY8</accession>
<protein>
    <submittedName>
        <fullName evidence="2">Uncharacterized protein</fullName>
    </submittedName>
</protein>
<keyword evidence="1" id="KW-0812">Transmembrane</keyword>
<proteinExistence type="predicted"/>
<dbReference type="InParanoid" id="A0A165DCY8"/>
<reference evidence="2 3" key="1">
    <citation type="journal article" date="2016" name="Mol. Biol. Evol.">
        <title>Comparative Genomics of Early-Diverging Mushroom-Forming Fungi Provides Insights into the Origins of Lignocellulose Decay Capabilities.</title>
        <authorList>
            <person name="Nagy L.G."/>
            <person name="Riley R."/>
            <person name="Tritt A."/>
            <person name="Adam C."/>
            <person name="Daum C."/>
            <person name="Floudas D."/>
            <person name="Sun H."/>
            <person name="Yadav J.S."/>
            <person name="Pangilinan J."/>
            <person name="Larsson K.H."/>
            <person name="Matsuura K."/>
            <person name="Barry K."/>
            <person name="Labutti K."/>
            <person name="Kuo R."/>
            <person name="Ohm R.A."/>
            <person name="Bhattacharya S.S."/>
            <person name="Shirouzu T."/>
            <person name="Yoshinaga Y."/>
            <person name="Martin F.M."/>
            <person name="Grigoriev I.V."/>
            <person name="Hibbett D.S."/>
        </authorList>
    </citation>
    <scope>NUCLEOTIDE SEQUENCE [LARGE SCALE GENOMIC DNA]</scope>
    <source>
        <strain evidence="2 3">93-53</strain>
    </source>
</reference>